<dbReference type="InterPro" id="IPR039529">
    <property type="entry name" value="PGAP1/BST1"/>
</dbReference>
<keyword evidence="4 10" id="KW-0812">Transmembrane</keyword>
<dbReference type="GO" id="GO:0004843">
    <property type="term" value="F:cysteine-type deubiquitinase activity"/>
    <property type="evidence" value="ECO:0007669"/>
    <property type="project" value="InterPro"/>
</dbReference>
<dbReference type="GO" id="GO:0006505">
    <property type="term" value="P:GPI anchor metabolic process"/>
    <property type="evidence" value="ECO:0007669"/>
    <property type="project" value="TreeGrafter"/>
</dbReference>
<comment type="subcellular location">
    <subcellularLocation>
        <location evidence="1">Endoplasmic reticulum membrane</location>
        <topology evidence="1">Multi-pass membrane protein</topology>
    </subcellularLocation>
</comment>
<dbReference type="InterPro" id="IPR018200">
    <property type="entry name" value="USP_CS"/>
</dbReference>
<feature type="region of interest" description="Disordered" evidence="11">
    <location>
        <begin position="1"/>
        <end position="40"/>
    </location>
</feature>
<comment type="similarity">
    <text evidence="2 10">Belongs to the GPI inositol-deacylase family.</text>
</comment>
<feature type="transmembrane region" description="Helical" evidence="10">
    <location>
        <begin position="1060"/>
        <end position="1080"/>
    </location>
</feature>
<dbReference type="InterPro" id="IPR029058">
    <property type="entry name" value="AB_hydrolase_fold"/>
</dbReference>
<dbReference type="InterPro" id="IPR001394">
    <property type="entry name" value="Peptidase_C19_UCH"/>
</dbReference>
<dbReference type="Proteomes" id="UP000274504">
    <property type="component" value="Unassembled WGS sequence"/>
</dbReference>
<dbReference type="STRING" id="6216.A0A158QCG6"/>
<keyword evidence="6 10" id="KW-0256">Endoplasmic reticulum</keyword>
<feature type="transmembrane region" description="Helical" evidence="10">
    <location>
        <begin position="1135"/>
        <end position="1158"/>
    </location>
</feature>
<dbReference type="EMBL" id="UYSG01000276">
    <property type="protein sequence ID" value="VDL18946.1"/>
    <property type="molecule type" value="Genomic_DNA"/>
</dbReference>
<dbReference type="Pfam" id="PF07819">
    <property type="entry name" value="PGAP1"/>
    <property type="match status" value="1"/>
</dbReference>
<name>A0A158QCG6_HYMDI</name>
<protein>
    <recommendedName>
        <fullName evidence="10">GPI inositol-deacylase</fullName>
        <ecNumber evidence="10">3.1.-.-</ecNumber>
    </recommendedName>
</protein>
<feature type="domain" description="USP" evidence="12">
    <location>
        <begin position="88"/>
        <end position="466"/>
    </location>
</feature>
<dbReference type="EC" id="3.1.-.-" evidence="10"/>
<feature type="transmembrane region" description="Helical" evidence="10">
    <location>
        <begin position="1020"/>
        <end position="1040"/>
    </location>
</feature>
<feature type="transmembrane region" description="Helical" evidence="10">
    <location>
        <begin position="1303"/>
        <end position="1326"/>
    </location>
</feature>
<dbReference type="PROSITE" id="PS00973">
    <property type="entry name" value="USP_2"/>
    <property type="match status" value="1"/>
</dbReference>
<evidence type="ECO:0000256" key="4">
    <source>
        <dbReference type="ARBA" id="ARBA00022692"/>
    </source>
</evidence>
<dbReference type="PANTHER" id="PTHR15495">
    <property type="entry name" value="NEGATIVE REGULATOR OF VESICLE FORMATION-RELATED"/>
    <property type="match status" value="1"/>
</dbReference>
<keyword evidence="3 10" id="KW-0813">Transport</keyword>
<evidence type="ECO:0000256" key="11">
    <source>
        <dbReference type="SAM" id="MobiDB-lite"/>
    </source>
</evidence>
<reference evidence="13 14" key="2">
    <citation type="submission" date="2018-11" db="EMBL/GenBank/DDBJ databases">
        <authorList>
            <consortium name="Pathogen Informatics"/>
        </authorList>
    </citation>
    <scope>NUCLEOTIDE SEQUENCE [LARGE SCALE GENOMIC DNA]</scope>
</reference>
<dbReference type="InterPro" id="IPR012908">
    <property type="entry name" value="PGAP1-ab_dom-like"/>
</dbReference>
<feature type="transmembrane region" description="Helical" evidence="10">
    <location>
        <begin position="1202"/>
        <end position="1222"/>
    </location>
</feature>
<dbReference type="Gene3D" id="3.40.50.1820">
    <property type="entry name" value="alpha/beta hydrolase"/>
    <property type="match status" value="1"/>
</dbReference>
<accession>A0A158QCG6</accession>
<dbReference type="SUPFAM" id="SSF53474">
    <property type="entry name" value="alpha/beta-Hydrolases"/>
    <property type="match status" value="1"/>
</dbReference>
<evidence type="ECO:0000313" key="14">
    <source>
        <dbReference type="Proteomes" id="UP000274504"/>
    </source>
</evidence>
<dbReference type="GO" id="GO:0050185">
    <property type="term" value="F:phosphatidylinositol deacylase activity"/>
    <property type="evidence" value="ECO:0007669"/>
    <property type="project" value="TreeGrafter"/>
</dbReference>
<dbReference type="PANTHER" id="PTHR15495:SF7">
    <property type="entry name" value="GPI INOSITOL-DEACYLASE"/>
    <property type="match status" value="1"/>
</dbReference>
<keyword evidence="8 10" id="KW-1133">Transmembrane helix</keyword>
<feature type="transmembrane region" description="Helical" evidence="10">
    <location>
        <begin position="1332"/>
        <end position="1354"/>
    </location>
</feature>
<keyword evidence="9 10" id="KW-0472">Membrane</keyword>
<gene>
    <name evidence="13" type="ORF">HDID_LOCUS1485</name>
</gene>
<evidence type="ECO:0000256" key="7">
    <source>
        <dbReference type="ARBA" id="ARBA00022927"/>
    </source>
</evidence>
<comment type="function">
    <text evidence="10">Involved in inositol deacylation of GPI-anchored proteins which plays important roles in the quality control and ER-associated degradation of GPI-anchored proteins.</text>
</comment>
<feature type="transmembrane region" description="Helical" evidence="10">
    <location>
        <begin position="1179"/>
        <end position="1196"/>
    </location>
</feature>
<dbReference type="Pfam" id="PF00443">
    <property type="entry name" value="UCH"/>
    <property type="match status" value="1"/>
</dbReference>
<sequence length="1359" mass="154075">MARKKKRTADERGQQISLETSDRPETDSTDIQPTPTNSISPDEIELSLFRIIEDIRNELLNSKYSASRTLRLIYPDCPPCPSYRLQPRGIVNARSTCYLISSIQTLFSLPPFIAILHQISVSLHKLFDQPGQLRDVWKESDVATVPLLRLLLLLLDEKNPYRPGNDATGEPYIPHEFGLLSTQKALQLDAKIFSVLTFEPGQQQDAGDCISRLITQLHEEMAALLCKFKPTELVNILSDQFEDDEWFTVSTKGKKIKEAKEARVDNGEVTPISLLFGGTIVIRSSYEKAPKLAEKSDFGMKERFFVLPLELRDDKIGCLENCLKFLSKDEILNDFKDPETGRCVVMRRRVYIDHLPPVLILQLNRFFYSSEHGVIEKILKAIPIKRNLTIGKDIISNEHTFSNGQGSYELKAVIFHIGYTTERGHYTVATLSPESSGGEVLYFDGINVFQFGSQTETCWEDLFSSHKPFDVRGSQFRPLKPQPSGKVKPGPSVGDQPRTPYILDSSAVSTEILERQTECVANVIPFIYSLFSKKPVPLLIIGHSMGGLIAHYALANGAFDPSLVNTVLTIASPLKCPVISLGYKLQSIYKRVHDFWNNEALKPEYDHITYLSITGGMSDHLVWDGLGVIGLPVDRALYLPTQAVNQVWLTCDHRCILWCKQLLIQINEAIFAIVNATERAYLNRQDRMDILKGIFLSHPVPIGPSLRLPVLKEHSILSNVEINEHCKWISRTDVSSGVFVTPMTSICTYLKVGPISGHPNERLLLIANSVFMEWTIFELGRLFMFLRCVLQVNVKGVYLCDNSTKSVPCNTLYKIPKDSIQDIIVPTNSSDNYRHRELRMINFNNFKKDGRHLSSLGGYFVVVHITYRMEGSLMFDLIDNLDNRHLKSGKGQSKGVIDLPRTQNKESFFRLPISLHDYYFGPSLPAPRIHIKPDTCSSDVDLYGIIIFCLPWDNQVYLHRFNPNEAESFALQTVTPIPYNYASLPSPFVDIIIDPRCNNKRVHIYYSYAHWIFQIFRVHFFDSLSLFVGHILLSVFLLLVPNIPRLRKTKCPNSKASKRLLLIIAVHYAVAVTVYLLHIVRLSVDDSSFLAIFLPTSAWIDKERRGDLGPILKVSQTHSPLIVSPFFLLHNMCAIVIPVFIHFIADCHTPLILALWGISHTKLSNKFDRLKLNLECRENLISFYLILACICVSGFIHDGAAFLLLSVAFILKSASIPVKQIIQSPIVLALRLRFALLFIYCSLLCFEQWITHFFRAKTFFAEFGLKSLMLYQPSFLQLLLLLHLLIVSVLFNPKASFYRRRFLFPFLIVALIVASFLGCLACLGGYLNAAQSLQTCLSVVMPTVFSLYSIWTIAETVEL</sequence>
<feature type="region of interest" description="Disordered" evidence="11">
    <location>
        <begin position="474"/>
        <end position="496"/>
    </location>
</feature>
<evidence type="ECO:0000256" key="2">
    <source>
        <dbReference type="ARBA" id="ARBA00006931"/>
    </source>
</evidence>
<dbReference type="GO" id="GO:0016579">
    <property type="term" value="P:protein deubiquitination"/>
    <property type="evidence" value="ECO:0007669"/>
    <property type="project" value="InterPro"/>
</dbReference>
<dbReference type="Gene3D" id="3.90.70.10">
    <property type="entry name" value="Cysteine proteinases"/>
    <property type="match status" value="1"/>
</dbReference>
<evidence type="ECO:0000256" key="9">
    <source>
        <dbReference type="ARBA" id="ARBA00023136"/>
    </source>
</evidence>
<dbReference type="PROSITE" id="PS50235">
    <property type="entry name" value="USP_3"/>
    <property type="match status" value="1"/>
</dbReference>
<evidence type="ECO:0000256" key="5">
    <source>
        <dbReference type="ARBA" id="ARBA00022801"/>
    </source>
</evidence>
<feature type="compositionally biased region" description="Polar residues" evidence="11">
    <location>
        <begin position="29"/>
        <end position="40"/>
    </location>
</feature>
<dbReference type="InterPro" id="IPR028889">
    <property type="entry name" value="USP"/>
</dbReference>
<evidence type="ECO:0000313" key="15">
    <source>
        <dbReference type="WBParaSite" id="HDID_0000148401-mRNA-1"/>
    </source>
</evidence>
<dbReference type="SUPFAM" id="SSF54001">
    <property type="entry name" value="Cysteine proteinases"/>
    <property type="match status" value="1"/>
</dbReference>
<keyword evidence="5 10" id="KW-0378">Hydrolase</keyword>
<dbReference type="GO" id="GO:0015031">
    <property type="term" value="P:protein transport"/>
    <property type="evidence" value="ECO:0007669"/>
    <property type="project" value="UniProtKB-KW"/>
</dbReference>
<keyword evidence="7 10" id="KW-0653">Protein transport</keyword>
<dbReference type="GO" id="GO:0006888">
    <property type="term" value="P:endoplasmic reticulum to Golgi vesicle-mediated transport"/>
    <property type="evidence" value="ECO:0007669"/>
    <property type="project" value="TreeGrafter"/>
</dbReference>
<organism evidence="15">
    <name type="scientific">Hymenolepis diminuta</name>
    <name type="common">Rat tapeworm</name>
    <dbReference type="NCBI Taxonomy" id="6216"/>
    <lineage>
        <taxon>Eukaryota</taxon>
        <taxon>Metazoa</taxon>
        <taxon>Spiralia</taxon>
        <taxon>Lophotrochozoa</taxon>
        <taxon>Platyhelminthes</taxon>
        <taxon>Cestoda</taxon>
        <taxon>Eucestoda</taxon>
        <taxon>Cyclophyllidea</taxon>
        <taxon>Hymenolepididae</taxon>
        <taxon>Hymenolepis</taxon>
    </lineage>
</organism>
<dbReference type="OrthoDB" id="429671at2759"/>
<feature type="transmembrane region" description="Helical" evidence="10">
    <location>
        <begin position="1274"/>
        <end position="1291"/>
    </location>
</feature>
<evidence type="ECO:0000313" key="13">
    <source>
        <dbReference type="EMBL" id="VDL18946.1"/>
    </source>
</evidence>
<evidence type="ECO:0000256" key="3">
    <source>
        <dbReference type="ARBA" id="ARBA00022448"/>
    </source>
</evidence>
<feature type="transmembrane region" description="Helical" evidence="10">
    <location>
        <begin position="1234"/>
        <end position="1254"/>
    </location>
</feature>
<evidence type="ECO:0000256" key="8">
    <source>
        <dbReference type="ARBA" id="ARBA00022989"/>
    </source>
</evidence>
<evidence type="ECO:0000259" key="12">
    <source>
        <dbReference type="PROSITE" id="PS50235"/>
    </source>
</evidence>
<evidence type="ECO:0000256" key="6">
    <source>
        <dbReference type="ARBA" id="ARBA00022824"/>
    </source>
</evidence>
<evidence type="ECO:0000256" key="1">
    <source>
        <dbReference type="ARBA" id="ARBA00004477"/>
    </source>
</evidence>
<proteinExistence type="inferred from homology"/>
<reference evidence="15" key="1">
    <citation type="submission" date="2016-04" db="UniProtKB">
        <authorList>
            <consortium name="WormBaseParasite"/>
        </authorList>
    </citation>
    <scope>IDENTIFICATION</scope>
</reference>
<dbReference type="CDD" id="cd02257">
    <property type="entry name" value="Peptidase_C19"/>
    <property type="match status" value="1"/>
</dbReference>
<dbReference type="GO" id="GO:0005789">
    <property type="term" value="C:endoplasmic reticulum membrane"/>
    <property type="evidence" value="ECO:0007669"/>
    <property type="project" value="UniProtKB-SubCell"/>
</dbReference>
<dbReference type="InterPro" id="IPR038765">
    <property type="entry name" value="Papain-like_cys_pep_sf"/>
</dbReference>
<dbReference type="Pfam" id="PF24660">
    <property type="entry name" value="PGAP1_3rd"/>
    <property type="match status" value="1"/>
</dbReference>
<dbReference type="WBParaSite" id="HDID_0000148401-mRNA-1">
    <property type="protein sequence ID" value="HDID_0000148401-mRNA-1"/>
    <property type="gene ID" value="HDID_0000148401"/>
</dbReference>
<evidence type="ECO:0000256" key="10">
    <source>
        <dbReference type="RuleBase" id="RU365011"/>
    </source>
</evidence>